<keyword evidence="10" id="KW-0865">Zymogen</keyword>
<feature type="binding site" evidence="14">
    <location>
        <position position="287"/>
    </location>
    <ligand>
        <name>Ca(2+)</name>
        <dbReference type="ChEBI" id="CHEBI:29108"/>
        <label>4</label>
    </ligand>
</feature>
<feature type="compositionally biased region" description="Basic and acidic residues" evidence="16">
    <location>
        <begin position="256"/>
        <end position="265"/>
    </location>
</feature>
<dbReference type="InterPro" id="IPR006026">
    <property type="entry name" value="Peptidase_Metallo"/>
</dbReference>
<dbReference type="Gene3D" id="2.110.10.10">
    <property type="entry name" value="Hemopexin-like domain"/>
    <property type="match status" value="1"/>
</dbReference>
<keyword evidence="6" id="KW-0378">Hydrolase</keyword>
<dbReference type="GO" id="GO:0004222">
    <property type="term" value="F:metalloendopeptidase activity"/>
    <property type="evidence" value="ECO:0007669"/>
    <property type="project" value="InterPro"/>
</dbReference>
<evidence type="ECO:0000256" key="16">
    <source>
        <dbReference type="SAM" id="MobiDB-lite"/>
    </source>
</evidence>
<sequence>MEFGYVNGPSLEMENLMSEEAQVKAIRRFQAFANLPLTGRLDHRTIEWMEKPRCGNKDTLPDDTWGNARKKRYVISGSQWEKTNLTFRFLNYSPDVKFTKIRTVIYEAFRVWSQVTHLTFTEIMFGSAKKDADIRIMFAQKFHHDGYPFDGPGNILAHAFFPGENKGGDAHFDDDENWTVDSDEGVNLFMVAAHEFGHALGLSHSKTPGSLMYPWYAGKQSKYYTLPKDDVEGIQKLYGVKNSNNTPVIVLVPNHEGSKDDKEEKNEEEEDDNKDEGFVDDCTHKFDAITRIRGDVYIFKGKYFWRWESGGMKDSSPILITQFWYNYPEDSVDAVFERKKGSKIMFFKGNKYWLYDANHMEKAWPIEGRPLTELGLPADLKKIDAAFTWSYNKRTYLVSDDMYWKFDENENYVVYDYPRDMKIWQGVPTPLDAAFQFNDGKTYFIKGKHYWEFLDSQMRVKTKQPTGNNSERWMQCKTPPKNIGFSKPSHEETTPSKGFSAHSLMALPNLVLLSLLTSYL</sequence>
<dbReference type="GO" id="GO:0030574">
    <property type="term" value="P:collagen catabolic process"/>
    <property type="evidence" value="ECO:0007669"/>
    <property type="project" value="TreeGrafter"/>
</dbReference>
<feature type="binding site" evidence="13">
    <location>
        <position position="194"/>
    </location>
    <ligand>
        <name>Zn(2+)</name>
        <dbReference type="ChEBI" id="CHEBI:29105"/>
        <label>2</label>
        <note>catalytic</note>
    </ligand>
</feature>
<dbReference type="InterPro" id="IPR021190">
    <property type="entry name" value="Pept_M10A"/>
</dbReference>
<evidence type="ECO:0000256" key="6">
    <source>
        <dbReference type="ARBA" id="ARBA00022801"/>
    </source>
</evidence>
<dbReference type="GO" id="GO:0006508">
    <property type="term" value="P:proteolysis"/>
    <property type="evidence" value="ECO:0007669"/>
    <property type="project" value="UniProtKB-KW"/>
</dbReference>
<accession>A0A6P7TLC6</accession>
<gene>
    <name evidence="19" type="primary">LOC115224224</name>
</gene>
<feature type="binding site" evidence="14">
    <location>
        <position position="165"/>
    </location>
    <ligand>
        <name>Ca(2+)</name>
        <dbReference type="ChEBI" id="CHEBI:29108"/>
        <label>2</label>
    </ligand>
</feature>
<dbReference type="PROSITE" id="PS51642">
    <property type="entry name" value="HEMOPEXIN_2"/>
    <property type="match status" value="4"/>
</dbReference>
<reference evidence="19" key="1">
    <citation type="submission" date="2025-08" db="UniProtKB">
        <authorList>
            <consortium name="RefSeq"/>
        </authorList>
    </citation>
    <scope>IDENTIFICATION</scope>
</reference>
<keyword evidence="18" id="KW-1185">Reference proteome</keyword>
<evidence type="ECO:0000256" key="10">
    <source>
        <dbReference type="ARBA" id="ARBA00023145"/>
    </source>
</evidence>
<dbReference type="SMART" id="SM00120">
    <property type="entry name" value="HX"/>
    <property type="match status" value="4"/>
</dbReference>
<evidence type="ECO:0000313" key="19">
    <source>
        <dbReference type="RefSeq" id="XP_029650865.2"/>
    </source>
</evidence>
<feature type="binding site" evidence="14">
    <location>
        <position position="333"/>
    </location>
    <ligand>
        <name>Ca(2+)</name>
        <dbReference type="ChEBI" id="CHEBI:29108"/>
        <label>4</label>
    </ligand>
</feature>
<feature type="domain" description="Peptidase metallopeptidase" evidence="17">
    <location>
        <begin position="76"/>
        <end position="240"/>
    </location>
</feature>
<dbReference type="PIRSF" id="PIRSF001191">
    <property type="entry name" value="Peptidase_M10A_matrix"/>
    <property type="match status" value="1"/>
</dbReference>
<feature type="binding site" evidence="14">
    <location>
        <position position="173"/>
    </location>
    <ligand>
        <name>Ca(2+)</name>
        <dbReference type="ChEBI" id="CHEBI:29108"/>
        <label>3</label>
    </ligand>
</feature>
<comment type="cofactor">
    <cofactor evidence="14">
        <name>Ca(2+)</name>
        <dbReference type="ChEBI" id="CHEBI:29108"/>
    </cofactor>
    <text evidence="14">Can bind about 5 Ca(2+) ions per subunit.</text>
</comment>
<feature type="binding site" evidence="14">
    <location>
        <position position="95"/>
    </location>
    <ligand>
        <name>Ca(2+)</name>
        <dbReference type="ChEBI" id="CHEBI:29108"/>
        <label>1</label>
    </ligand>
</feature>
<evidence type="ECO:0000256" key="9">
    <source>
        <dbReference type="ARBA" id="ARBA00023049"/>
    </source>
</evidence>
<dbReference type="SUPFAM" id="SSF50923">
    <property type="entry name" value="Hemopexin-like domain"/>
    <property type="match status" value="1"/>
</dbReference>
<evidence type="ECO:0000256" key="12">
    <source>
        <dbReference type="PIRSR" id="PIRSR001191-1"/>
    </source>
</evidence>
<dbReference type="SUPFAM" id="SSF55486">
    <property type="entry name" value="Metalloproteases ('zincins'), catalytic domain"/>
    <property type="match status" value="1"/>
</dbReference>
<dbReference type="RefSeq" id="XP_029650865.2">
    <property type="nucleotide sequence ID" value="XM_029795005.2"/>
</dbReference>
<evidence type="ECO:0000256" key="3">
    <source>
        <dbReference type="ARBA" id="ARBA00022723"/>
    </source>
</evidence>
<dbReference type="AlphaFoldDB" id="A0A6P7TLC6"/>
<keyword evidence="11" id="KW-1015">Disulfide bond</keyword>
<dbReference type="Pfam" id="PF00413">
    <property type="entry name" value="Peptidase_M10"/>
    <property type="match status" value="1"/>
</dbReference>
<organism evidence="18 19">
    <name type="scientific">Octopus sinensis</name>
    <name type="common">East Asian common octopus</name>
    <dbReference type="NCBI Taxonomy" id="2607531"/>
    <lineage>
        <taxon>Eukaryota</taxon>
        <taxon>Metazoa</taxon>
        <taxon>Spiralia</taxon>
        <taxon>Lophotrochozoa</taxon>
        <taxon>Mollusca</taxon>
        <taxon>Cephalopoda</taxon>
        <taxon>Coleoidea</taxon>
        <taxon>Octopodiformes</taxon>
        <taxon>Octopoda</taxon>
        <taxon>Incirrata</taxon>
        <taxon>Octopodidae</taxon>
        <taxon>Octopus</taxon>
    </lineage>
</organism>
<dbReference type="FunFam" id="2.110.10.10:FF:000002">
    <property type="entry name" value="Matrix metallopeptidase 3"/>
    <property type="match status" value="1"/>
</dbReference>
<dbReference type="PANTHER" id="PTHR10201">
    <property type="entry name" value="MATRIX METALLOPROTEINASE"/>
    <property type="match status" value="1"/>
</dbReference>
<dbReference type="GO" id="GO:0031012">
    <property type="term" value="C:extracellular matrix"/>
    <property type="evidence" value="ECO:0007669"/>
    <property type="project" value="InterPro"/>
</dbReference>
<feature type="binding site" evidence="14">
    <location>
        <position position="212"/>
    </location>
    <ligand>
        <name>Zn(2+)</name>
        <dbReference type="ChEBI" id="CHEBI:29105"/>
        <label>2</label>
        <note>catalytic</note>
    </ligand>
</feature>
<keyword evidence="5" id="KW-0677">Repeat</keyword>
<dbReference type="FunFam" id="3.40.390.10:FF:000022">
    <property type="entry name" value="Matrix metalloproteinase 1, isoform C"/>
    <property type="match status" value="1"/>
</dbReference>
<feature type="binding site" evidence="14">
    <location>
        <position position="289"/>
    </location>
    <ligand>
        <name>Ca(2+)</name>
        <dbReference type="ChEBI" id="CHEBI:29108"/>
        <label>5</label>
    </ligand>
</feature>
<feature type="binding site" evidence="14">
    <location>
        <position position="145"/>
    </location>
    <ligand>
        <name>Zn(2+)</name>
        <dbReference type="ChEBI" id="CHEBI:29105"/>
        <label>1</label>
    </ligand>
</feature>
<dbReference type="Pfam" id="PF00045">
    <property type="entry name" value="Hemopexin"/>
    <property type="match status" value="4"/>
</dbReference>
<protein>
    <submittedName>
        <fullName evidence="19">Matrix metalloproteinase-2</fullName>
    </submittedName>
</protein>
<dbReference type="InterPro" id="IPR000585">
    <property type="entry name" value="Hemopexin-like_dom"/>
</dbReference>
<dbReference type="GO" id="GO:0030198">
    <property type="term" value="P:extracellular matrix organization"/>
    <property type="evidence" value="ECO:0007669"/>
    <property type="project" value="TreeGrafter"/>
</dbReference>
<evidence type="ECO:0000256" key="7">
    <source>
        <dbReference type="ARBA" id="ARBA00022833"/>
    </source>
</evidence>
<feature type="binding site" evidence="14">
    <location>
        <position position="133"/>
    </location>
    <ligand>
        <name>Ca(2+)</name>
        <dbReference type="ChEBI" id="CHEBI:29108"/>
        <label>2</label>
    </ligand>
</feature>
<feature type="region of interest" description="Disordered" evidence="16">
    <location>
        <begin position="251"/>
        <end position="277"/>
    </location>
</feature>
<feature type="active site" evidence="12">
    <location>
        <position position="195"/>
    </location>
</feature>
<feature type="binding site" evidence="14">
    <location>
        <position position="143"/>
    </location>
    <ligand>
        <name>Zn(2+)</name>
        <dbReference type="ChEBI" id="CHEBI:29105"/>
        <label>1</label>
    </ligand>
</feature>
<feature type="binding site" evidence="14">
    <location>
        <position position="386"/>
    </location>
    <ligand>
        <name>Ca(2+)</name>
        <dbReference type="ChEBI" id="CHEBI:29108"/>
        <label>5</label>
    </ligand>
</feature>
<evidence type="ECO:0000256" key="11">
    <source>
        <dbReference type="ARBA" id="ARBA00023157"/>
    </source>
</evidence>
<feature type="binding site" evidence="14">
    <location>
        <position position="169"/>
    </location>
    <ligand>
        <name>Ca(2+)</name>
        <dbReference type="ChEBI" id="CHEBI:29108"/>
        <label>2</label>
    </ligand>
</feature>
<dbReference type="SMART" id="SM00235">
    <property type="entry name" value="ZnMc"/>
    <property type="match status" value="1"/>
</dbReference>
<proteinExistence type="inferred from homology"/>
<feature type="repeat" description="Hemopexin" evidence="15">
    <location>
        <begin position="380"/>
        <end position="427"/>
    </location>
</feature>
<dbReference type="InterPro" id="IPR024079">
    <property type="entry name" value="MetalloPept_cat_dom_sf"/>
</dbReference>
<dbReference type="GO" id="GO:0005615">
    <property type="term" value="C:extracellular space"/>
    <property type="evidence" value="ECO:0007669"/>
    <property type="project" value="TreeGrafter"/>
</dbReference>
<dbReference type="InterPro" id="IPR001818">
    <property type="entry name" value="Pept_M10_metallopeptidase"/>
</dbReference>
<dbReference type="InterPro" id="IPR033739">
    <property type="entry name" value="M10A_MMP"/>
</dbReference>
<dbReference type="CDD" id="cd00094">
    <property type="entry name" value="HX"/>
    <property type="match status" value="1"/>
</dbReference>
<feature type="binding site" evidence="14">
    <location>
        <position position="171"/>
    </location>
    <ligand>
        <name>Zn(2+)</name>
        <dbReference type="ChEBI" id="CHEBI:29105"/>
        <label>1</label>
    </ligand>
</feature>
<feature type="binding site" description="in inhibited form" evidence="14">
    <location>
        <position position="54"/>
    </location>
    <ligand>
        <name>Zn(2+)</name>
        <dbReference type="ChEBI" id="CHEBI:29105"/>
        <label>2</label>
        <note>catalytic</note>
    </ligand>
</feature>
<keyword evidence="3 13" id="KW-0479">Metal-binding</keyword>
<dbReference type="PRINTS" id="PR00138">
    <property type="entry name" value="MATRIXIN"/>
</dbReference>
<evidence type="ECO:0000313" key="18">
    <source>
        <dbReference type="Proteomes" id="UP000515154"/>
    </source>
</evidence>
<dbReference type="SUPFAM" id="SSF47090">
    <property type="entry name" value="PGBD-like"/>
    <property type="match status" value="1"/>
</dbReference>
<dbReference type="Proteomes" id="UP000515154">
    <property type="component" value="Linkage group LG25"/>
</dbReference>
<evidence type="ECO:0000256" key="4">
    <source>
        <dbReference type="ARBA" id="ARBA00022729"/>
    </source>
</evidence>
<dbReference type="Gene3D" id="3.40.390.10">
    <property type="entry name" value="Collagenase (Catalytic Domain)"/>
    <property type="match status" value="1"/>
</dbReference>
<keyword evidence="4" id="KW-0732">Signal</keyword>
<feature type="binding site" evidence="13">
    <location>
        <position position="204"/>
    </location>
    <ligand>
        <name>Zn(2+)</name>
        <dbReference type="ChEBI" id="CHEBI:29105"/>
        <label>2</label>
        <note>catalytic</note>
    </ligand>
</feature>
<feature type="binding site" evidence="14">
    <location>
        <position position="158"/>
    </location>
    <ligand>
        <name>Zn(2+)</name>
        <dbReference type="ChEBI" id="CHEBI:29105"/>
        <label>1</label>
    </ligand>
</feature>
<evidence type="ECO:0000256" key="2">
    <source>
        <dbReference type="ARBA" id="ARBA00022670"/>
    </source>
</evidence>
<dbReference type="GO" id="GO:0008270">
    <property type="term" value="F:zinc ion binding"/>
    <property type="evidence" value="ECO:0007669"/>
    <property type="project" value="InterPro"/>
</dbReference>
<keyword evidence="9 19" id="KW-0482">Metalloprotease</keyword>
<comment type="similarity">
    <text evidence="1">Belongs to the peptidase M10A family.</text>
</comment>
<feature type="repeat" description="Hemopexin" evidence="15">
    <location>
        <begin position="428"/>
        <end position="476"/>
    </location>
</feature>
<dbReference type="PANTHER" id="PTHR10201:SF291">
    <property type="entry name" value="MATRIX METALLOPROTEINASE 1, ISOFORM C-RELATED"/>
    <property type="match status" value="1"/>
</dbReference>
<feature type="binding site" evidence="14">
    <location>
        <position position="176"/>
    </location>
    <ligand>
        <name>Ca(2+)</name>
        <dbReference type="ChEBI" id="CHEBI:29108"/>
        <label>1</label>
    </ligand>
</feature>
<dbReference type="CDD" id="cd04278">
    <property type="entry name" value="ZnMc_MMP"/>
    <property type="match status" value="1"/>
</dbReference>
<evidence type="ECO:0000256" key="15">
    <source>
        <dbReference type="PROSITE-ProRule" id="PRU01011"/>
    </source>
</evidence>
<feature type="binding site" evidence="14">
    <location>
        <position position="432"/>
    </location>
    <ligand>
        <name>Ca(2+)</name>
        <dbReference type="ChEBI" id="CHEBI:29108"/>
        <label>4</label>
    </ligand>
</feature>
<dbReference type="KEGG" id="osn:115224224"/>
<evidence type="ECO:0000256" key="13">
    <source>
        <dbReference type="PIRSR" id="PIRSR001191-2"/>
    </source>
</evidence>
<evidence type="ECO:0000256" key="5">
    <source>
        <dbReference type="ARBA" id="ARBA00022737"/>
    </source>
</evidence>
<feature type="binding site" evidence="14">
    <location>
        <position position="176"/>
    </location>
    <ligand>
        <name>Ca(2+)</name>
        <dbReference type="ChEBI" id="CHEBI:29108"/>
        <label>3</label>
    </ligand>
</feature>
<feature type="repeat" description="Hemopexin" evidence="15">
    <location>
        <begin position="283"/>
        <end position="327"/>
    </location>
</feature>
<keyword evidence="7 13" id="KW-0862">Zinc</keyword>
<feature type="binding site" evidence="14">
    <location>
        <position position="150"/>
    </location>
    <ligand>
        <name>Ca(2+)</name>
        <dbReference type="ChEBI" id="CHEBI:29108"/>
        <label>3</label>
    </ligand>
</feature>
<feature type="binding site" evidence="14">
    <location>
        <position position="167"/>
    </location>
    <ligand>
        <name>Ca(2+)</name>
        <dbReference type="ChEBI" id="CHEBI:29108"/>
        <label>2</label>
    </ligand>
</feature>
<keyword evidence="8 14" id="KW-0106">Calcium</keyword>
<keyword evidence="2" id="KW-0645">Protease</keyword>
<feature type="binding site" evidence="14">
    <location>
        <position position="174"/>
    </location>
    <ligand>
        <name>Ca(2+)</name>
        <dbReference type="ChEBI" id="CHEBI:29108"/>
        <label>1</label>
    </ligand>
</feature>
<name>A0A6P7TLC6_9MOLL</name>
<evidence type="ECO:0000259" key="17">
    <source>
        <dbReference type="SMART" id="SM00235"/>
    </source>
</evidence>
<feature type="repeat" description="Hemopexin" evidence="15">
    <location>
        <begin position="329"/>
        <end position="378"/>
    </location>
</feature>
<dbReference type="InterPro" id="IPR036365">
    <property type="entry name" value="PGBD-like_sf"/>
</dbReference>
<feature type="binding site" evidence="13">
    <location>
        <position position="198"/>
    </location>
    <ligand>
        <name>Zn(2+)</name>
        <dbReference type="ChEBI" id="CHEBI:29105"/>
        <label>2</label>
        <note>catalytic</note>
    </ligand>
</feature>
<evidence type="ECO:0000256" key="1">
    <source>
        <dbReference type="ARBA" id="ARBA00010370"/>
    </source>
</evidence>
<dbReference type="InterPro" id="IPR018487">
    <property type="entry name" value="Hemopexin-like_repeat"/>
</dbReference>
<feature type="binding site" evidence="14">
    <location>
        <position position="151"/>
    </location>
    <ligand>
        <name>Ca(2+)</name>
        <dbReference type="ChEBI" id="CHEBI:29108"/>
        <label>3</label>
    </ligand>
</feature>
<evidence type="ECO:0000256" key="8">
    <source>
        <dbReference type="ARBA" id="ARBA00022837"/>
    </source>
</evidence>
<comment type="cofactor">
    <cofactor evidence="14">
        <name>Zn(2+)</name>
        <dbReference type="ChEBI" id="CHEBI:29105"/>
    </cofactor>
    <text evidence="14">Binds 2 Zn(2+) ions per subunit.</text>
</comment>
<evidence type="ECO:0000256" key="14">
    <source>
        <dbReference type="PIRSR" id="PIRSR621190-2"/>
    </source>
</evidence>
<dbReference type="InterPro" id="IPR036375">
    <property type="entry name" value="Hemopexin-like_dom_sf"/>
</dbReference>